<accession>A0A383V6R2</accession>
<evidence type="ECO:0000256" key="2">
    <source>
        <dbReference type="SAM" id="MobiDB-lite"/>
    </source>
</evidence>
<dbReference type="PANTHER" id="PTHR23248">
    <property type="entry name" value="PHOSPHOLIPID SCRAMBLASE-RELATED"/>
    <property type="match status" value="1"/>
</dbReference>
<feature type="region of interest" description="Disordered" evidence="2">
    <location>
        <begin position="132"/>
        <end position="183"/>
    </location>
</feature>
<gene>
    <name evidence="3" type="ORF">BQ4739_LOCUS1142</name>
</gene>
<dbReference type="EMBL" id="FNXT01000081">
    <property type="protein sequence ID" value="SZX60610.1"/>
    <property type="molecule type" value="Genomic_DNA"/>
</dbReference>
<dbReference type="SUPFAM" id="SSF54518">
    <property type="entry name" value="Tubby C-terminal domain-like"/>
    <property type="match status" value="1"/>
</dbReference>
<sequence>MQHLRAQHRALRLLNSIAAAAGHQQQQWISVSAPAQAVVQQLSSHGRCQQPGPLRLFSAVPALLQLQQHTLATRSNTQLSSSRLHDAHVHLPCTDQQQHRQQHPVIPAHHNLQQQQLRCYSDDASRRRLLAAQQRREREQELQKKRAAAATAALPAEQQQQQIQPEQAAAAAPPPAAGGSHAITPVEAHPSEVQLSDLLGHDALVVTRSIEWGTVILGFEQATKYTVYDQDGTPVALIAEEISGIGNEIQRQLLRTRRSFTSTVLSADGSRVMFRVRRPAYLLNSYMYIEDPEGEVVGEVRQRWHLWKRNYDLYLGRRQFAAINGGFLAWEFELKDGQGNTLALIDRNFLGFAKEIFTDAGKYVVHFGYSPQEAATLCSKTLQARSGNADVAVTPLAQARTEVAVIPSVTGNQLGCCRVRPAASGQSDVAVTPLAQARTEVAVIPSVTGNQLVVHQPLALSERMVALAAAISVDYNFFSQHSSGGGLISPPLFMPVPLPGGGMGGGEAAAGGAAADGVAGGGAAAGAAGGEAAGAAGAAPSAAGLDQPPPAGFGGDDAGFSSGMGTQQQPGFGDEAESFRWDTGSSSSSSEAGGGDSGGWGFGGGEGGGGDEEGASGLWGLVVGLWAMIFGE</sequence>
<dbReference type="Proteomes" id="UP000256970">
    <property type="component" value="Unassembled WGS sequence"/>
</dbReference>
<feature type="compositionally biased region" description="Gly residues" evidence="2">
    <location>
        <begin position="592"/>
        <end position="608"/>
    </location>
</feature>
<proteinExistence type="inferred from homology"/>
<feature type="region of interest" description="Disordered" evidence="2">
    <location>
        <begin position="538"/>
        <end position="613"/>
    </location>
</feature>
<dbReference type="GO" id="GO:0017128">
    <property type="term" value="F:phospholipid scramblase activity"/>
    <property type="evidence" value="ECO:0007669"/>
    <property type="project" value="InterPro"/>
</dbReference>
<dbReference type="InterPro" id="IPR005552">
    <property type="entry name" value="Scramblase"/>
</dbReference>
<feature type="compositionally biased region" description="Basic and acidic residues" evidence="2">
    <location>
        <begin position="134"/>
        <end position="144"/>
    </location>
</feature>
<name>A0A383V6R2_TETOB</name>
<protein>
    <recommendedName>
        <fullName evidence="5">Phospholipid scramblase</fullName>
    </recommendedName>
</protein>
<reference evidence="3 4" key="1">
    <citation type="submission" date="2016-10" db="EMBL/GenBank/DDBJ databases">
        <authorList>
            <person name="Cai Z."/>
        </authorList>
    </citation>
    <scope>NUCLEOTIDE SEQUENCE [LARGE SCALE GENOMIC DNA]</scope>
</reference>
<organism evidence="3 4">
    <name type="scientific">Tetradesmus obliquus</name>
    <name type="common">Green alga</name>
    <name type="synonym">Acutodesmus obliquus</name>
    <dbReference type="NCBI Taxonomy" id="3088"/>
    <lineage>
        <taxon>Eukaryota</taxon>
        <taxon>Viridiplantae</taxon>
        <taxon>Chlorophyta</taxon>
        <taxon>core chlorophytes</taxon>
        <taxon>Chlorophyceae</taxon>
        <taxon>CS clade</taxon>
        <taxon>Sphaeropleales</taxon>
        <taxon>Scenedesmaceae</taxon>
        <taxon>Tetradesmus</taxon>
    </lineage>
</organism>
<dbReference type="AlphaFoldDB" id="A0A383V6R2"/>
<evidence type="ECO:0000256" key="1">
    <source>
        <dbReference type="ARBA" id="ARBA00005350"/>
    </source>
</evidence>
<dbReference type="InterPro" id="IPR025659">
    <property type="entry name" value="Tubby-like_C"/>
</dbReference>
<evidence type="ECO:0000313" key="4">
    <source>
        <dbReference type="Proteomes" id="UP000256970"/>
    </source>
</evidence>
<dbReference type="PANTHER" id="PTHR23248:SF9">
    <property type="entry name" value="PHOSPHOLIPID SCRAMBLASE"/>
    <property type="match status" value="1"/>
</dbReference>
<dbReference type="Pfam" id="PF03803">
    <property type="entry name" value="Scramblase"/>
    <property type="match status" value="1"/>
</dbReference>
<dbReference type="GO" id="GO:0005886">
    <property type="term" value="C:plasma membrane"/>
    <property type="evidence" value="ECO:0007669"/>
    <property type="project" value="TreeGrafter"/>
</dbReference>
<comment type="similarity">
    <text evidence="1">Belongs to the phospholipid scramblase family.</text>
</comment>
<evidence type="ECO:0000313" key="3">
    <source>
        <dbReference type="EMBL" id="SZX60610.1"/>
    </source>
</evidence>
<feature type="compositionally biased region" description="Low complexity" evidence="2">
    <location>
        <begin position="148"/>
        <end position="171"/>
    </location>
</feature>
<keyword evidence="4" id="KW-1185">Reference proteome</keyword>
<evidence type="ECO:0008006" key="5">
    <source>
        <dbReference type="Google" id="ProtNLM"/>
    </source>
</evidence>